<protein>
    <submittedName>
        <fullName evidence="3">VWA domain-containing protein</fullName>
    </submittedName>
</protein>
<organism evidence="3 4">
    <name type="scientific">Candidatus Sulfomarinibacter kjeldsenii</name>
    <dbReference type="NCBI Taxonomy" id="2885994"/>
    <lineage>
        <taxon>Bacteria</taxon>
        <taxon>Pseudomonadati</taxon>
        <taxon>Acidobacteriota</taxon>
        <taxon>Thermoanaerobaculia</taxon>
        <taxon>Thermoanaerobaculales</taxon>
        <taxon>Candidatus Sulfomarinibacteraceae</taxon>
        <taxon>Candidatus Sulfomarinibacter</taxon>
    </lineage>
</organism>
<dbReference type="InterPro" id="IPR036465">
    <property type="entry name" value="vWFA_dom_sf"/>
</dbReference>
<feature type="transmembrane region" description="Helical" evidence="2">
    <location>
        <begin position="12"/>
        <end position="32"/>
    </location>
</feature>
<evidence type="ECO:0000313" key="4">
    <source>
        <dbReference type="Proteomes" id="UP000598633"/>
    </source>
</evidence>
<dbReference type="CDD" id="cd00198">
    <property type="entry name" value="vWFA"/>
    <property type="match status" value="1"/>
</dbReference>
<gene>
    <name evidence="3" type="ORF">IFJ97_04410</name>
</gene>
<evidence type="ECO:0000256" key="1">
    <source>
        <dbReference type="SAM" id="Coils"/>
    </source>
</evidence>
<dbReference type="Proteomes" id="UP000598633">
    <property type="component" value="Unassembled WGS sequence"/>
</dbReference>
<sequence>MRRQRRNFEVFSLSFLDVICCGFGAIILLLVLTKFGEPKAIEEARQDLDRLLIELEAELYEIRGETTILDRRLRGKTQQLSEEQRHIARLRGDLSEIRGEYASSEELSEVQDILEGRMLAAQQELSDEMRRLLEQSRQRRKPDAMVGGIPVDSEYIIFVIDTSGSMFHYAWPAVVEKMTQVLDTYPQVKGLQIMNDMGQYMYSQYAGKWIPDTPGRRKAVIARLRSWNVFSNSSPVEGITRAIRTFASPNHRISIYVFGDEFTGASIDQVVREVDRLNTSNRDGERRVRIHAIGFPTVFSVAGAGEHTGVRYATLMRILCRRNGGTFVGLNSTSP</sequence>
<name>A0A8J6XXA6_9BACT</name>
<reference evidence="3 4" key="1">
    <citation type="submission" date="2020-08" db="EMBL/GenBank/DDBJ databases">
        <title>Acidobacteriota in marine sediments use diverse sulfur dissimilation pathways.</title>
        <authorList>
            <person name="Wasmund K."/>
        </authorList>
    </citation>
    <scope>NUCLEOTIDE SEQUENCE [LARGE SCALE GENOMIC DNA]</scope>
    <source>
        <strain evidence="3">MAG AM3-A</strain>
    </source>
</reference>
<comment type="caution">
    <text evidence="3">The sequence shown here is derived from an EMBL/GenBank/DDBJ whole genome shotgun (WGS) entry which is preliminary data.</text>
</comment>
<keyword evidence="2" id="KW-0812">Transmembrane</keyword>
<feature type="coiled-coil region" evidence="1">
    <location>
        <begin position="41"/>
        <end position="139"/>
    </location>
</feature>
<evidence type="ECO:0000313" key="3">
    <source>
        <dbReference type="EMBL" id="MBD3870582.1"/>
    </source>
</evidence>
<keyword evidence="2" id="KW-1133">Transmembrane helix</keyword>
<dbReference type="Gene3D" id="3.40.50.410">
    <property type="entry name" value="von Willebrand factor, type A domain"/>
    <property type="match status" value="1"/>
</dbReference>
<evidence type="ECO:0000256" key="2">
    <source>
        <dbReference type="SAM" id="Phobius"/>
    </source>
</evidence>
<keyword evidence="1" id="KW-0175">Coiled coil</keyword>
<accession>A0A8J6XXA6</accession>
<keyword evidence="2" id="KW-0472">Membrane</keyword>
<dbReference type="AlphaFoldDB" id="A0A8J6XXA6"/>
<proteinExistence type="predicted"/>
<dbReference type="EMBL" id="JACXWA010000070">
    <property type="protein sequence ID" value="MBD3870582.1"/>
    <property type="molecule type" value="Genomic_DNA"/>
</dbReference>
<dbReference type="SUPFAM" id="SSF53300">
    <property type="entry name" value="vWA-like"/>
    <property type="match status" value="1"/>
</dbReference>